<dbReference type="SUPFAM" id="SSF56801">
    <property type="entry name" value="Acetyl-CoA synthetase-like"/>
    <property type="match status" value="1"/>
</dbReference>
<dbReference type="Gene3D" id="3.30.300.30">
    <property type="match status" value="1"/>
</dbReference>
<keyword evidence="2" id="KW-0436">Ligase</keyword>
<dbReference type="InterPro" id="IPR042099">
    <property type="entry name" value="ANL_N_sf"/>
</dbReference>
<protein>
    <submittedName>
        <fullName evidence="2">Coenzyme A ligase</fullName>
    </submittedName>
</protein>
<dbReference type="InterPro" id="IPR000873">
    <property type="entry name" value="AMP-dep_synth/lig_dom"/>
</dbReference>
<dbReference type="AlphaFoldDB" id="A0A3B0TU07"/>
<accession>A0A3B0TU07</accession>
<dbReference type="Pfam" id="PF00501">
    <property type="entry name" value="AMP-binding"/>
    <property type="match status" value="1"/>
</dbReference>
<dbReference type="InterPro" id="IPR045851">
    <property type="entry name" value="AMP-bd_C_sf"/>
</dbReference>
<organism evidence="2">
    <name type="scientific">hydrothermal vent metagenome</name>
    <dbReference type="NCBI Taxonomy" id="652676"/>
    <lineage>
        <taxon>unclassified sequences</taxon>
        <taxon>metagenomes</taxon>
        <taxon>ecological metagenomes</taxon>
    </lineage>
</organism>
<feature type="domain" description="AMP-dependent synthetase/ligase" evidence="1">
    <location>
        <begin position="151"/>
        <end position="278"/>
    </location>
</feature>
<dbReference type="Gene3D" id="3.40.50.12780">
    <property type="entry name" value="N-terminal domain of ligase-like"/>
    <property type="match status" value="1"/>
</dbReference>
<evidence type="ECO:0000313" key="2">
    <source>
        <dbReference type="EMBL" id="VAW16917.1"/>
    </source>
</evidence>
<dbReference type="GO" id="GO:0016874">
    <property type="term" value="F:ligase activity"/>
    <property type="evidence" value="ECO:0007669"/>
    <property type="project" value="UniProtKB-KW"/>
</dbReference>
<evidence type="ECO:0000259" key="1">
    <source>
        <dbReference type="Pfam" id="PF00501"/>
    </source>
</evidence>
<dbReference type="EMBL" id="UOEM01000099">
    <property type="protein sequence ID" value="VAW16917.1"/>
    <property type="molecule type" value="Genomic_DNA"/>
</dbReference>
<gene>
    <name evidence="2" type="ORF">MNBD_ALPHA09-1867</name>
</gene>
<reference evidence="2" key="1">
    <citation type="submission" date="2018-06" db="EMBL/GenBank/DDBJ databases">
        <authorList>
            <person name="Zhirakovskaya E."/>
        </authorList>
    </citation>
    <scope>NUCLEOTIDE SEQUENCE</scope>
</reference>
<sequence>MSDSAYFDDLETRDPEVREAALFAALPGFVEKVRATAPGWTSLLEGTDPAAVTSRAALAQLPVLRKSTMFEMQAQTPPFGGLATSAAGAMGRLFASPGPFFEPEGRGADWWRVGRALHAAGFRRGDILHNSFSYHLTPGGFILDTGARALGCAVVPGGAGNTDAQVEAIGRFAPTGYSGVPDYLKVLLDRAAELGVDASSIRRALVSGGPLFPAMRAEYRDRSVDVLQCFATADLGLIAYETEAVEGMVVDEGVIVEIVRPGTGDPVARGEVGELVVTSFNPDYPMIRLATGDLSAVLPGVSPCGRTNMRIKGWMGRADQAAKVKGMFVRPEQIAQIARRHPECGRLRLVIRREGQTDTMVLMAETADGDMARALASSLRDVTKLRGEVECVAPGGLPNDGLVIADEREGPKT</sequence>
<name>A0A3B0TU07_9ZZZZ</name>
<dbReference type="PANTHER" id="PTHR43845">
    <property type="entry name" value="BLR5969 PROTEIN"/>
    <property type="match status" value="1"/>
</dbReference>
<proteinExistence type="predicted"/>
<dbReference type="PANTHER" id="PTHR43845:SF1">
    <property type="entry name" value="BLR5969 PROTEIN"/>
    <property type="match status" value="1"/>
</dbReference>